<dbReference type="InterPro" id="IPR056411">
    <property type="entry name" value="CysS_C"/>
</dbReference>
<dbReference type="EMBL" id="VBOW01000036">
    <property type="protein sequence ID" value="TMQ58329.1"/>
    <property type="molecule type" value="Genomic_DNA"/>
</dbReference>
<feature type="short sequence motif" description="'KMSKS' region" evidence="13">
    <location>
        <begin position="266"/>
        <end position="270"/>
    </location>
</feature>
<feature type="binding site" evidence="13">
    <location>
        <position position="238"/>
    </location>
    <ligand>
        <name>Zn(2+)</name>
        <dbReference type="ChEBI" id="CHEBI:29105"/>
    </ligand>
</feature>
<keyword evidence="8 13" id="KW-0862">Zinc</keyword>
<organism evidence="15 16">
    <name type="scientific">Eiseniibacteriota bacterium</name>
    <dbReference type="NCBI Taxonomy" id="2212470"/>
    <lineage>
        <taxon>Bacteria</taxon>
        <taxon>Candidatus Eiseniibacteriota</taxon>
    </lineage>
</organism>
<dbReference type="InterPro" id="IPR024909">
    <property type="entry name" value="Cys-tRNA/MSH_ligase"/>
</dbReference>
<comment type="subunit">
    <text evidence="3 13">Monomer.</text>
</comment>
<comment type="cofactor">
    <cofactor evidence="13">
        <name>Zn(2+)</name>
        <dbReference type="ChEBI" id="CHEBI:29105"/>
    </cofactor>
    <text evidence="13">Binds 1 zinc ion per subunit.</text>
</comment>
<dbReference type="InterPro" id="IPR009080">
    <property type="entry name" value="tRNAsynth_Ia_anticodon-bd"/>
</dbReference>
<feature type="binding site" evidence="13">
    <location>
        <position position="269"/>
    </location>
    <ligand>
        <name>ATP</name>
        <dbReference type="ChEBI" id="CHEBI:30616"/>
    </ligand>
</feature>
<evidence type="ECO:0000256" key="1">
    <source>
        <dbReference type="ARBA" id="ARBA00004496"/>
    </source>
</evidence>
<dbReference type="SUPFAM" id="SSF52374">
    <property type="entry name" value="Nucleotidylyl transferase"/>
    <property type="match status" value="1"/>
</dbReference>
<dbReference type="EC" id="6.1.1.16" evidence="13"/>
<comment type="caution">
    <text evidence="15">The sequence shown here is derived from an EMBL/GenBank/DDBJ whole genome shotgun (WGS) entry which is preliminary data.</text>
</comment>
<accession>A0A538T3W1</accession>
<dbReference type="CDD" id="cd00672">
    <property type="entry name" value="CysRS_core"/>
    <property type="match status" value="1"/>
</dbReference>
<dbReference type="PANTHER" id="PTHR10890">
    <property type="entry name" value="CYSTEINYL-TRNA SYNTHETASE"/>
    <property type="match status" value="1"/>
</dbReference>
<dbReference type="InterPro" id="IPR015273">
    <property type="entry name" value="Cys-tRNA-synt_Ia_DALR"/>
</dbReference>
<dbReference type="PRINTS" id="PR00983">
    <property type="entry name" value="TRNASYNTHCYS"/>
</dbReference>
<dbReference type="FunFam" id="3.40.50.620:FF:000068">
    <property type="entry name" value="Cysteine--tRNA ligase"/>
    <property type="match status" value="1"/>
</dbReference>
<keyword evidence="7 13" id="KW-0547">Nucleotide-binding</keyword>
<dbReference type="GO" id="GO:0006423">
    <property type="term" value="P:cysteinyl-tRNA aminoacylation"/>
    <property type="evidence" value="ECO:0007669"/>
    <property type="project" value="UniProtKB-UniRule"/>
</dbReference>
<dbReference type="InterPro" id="IPR032678">
    <property type="entry name" value="tRNA-synt_1_cat_dom"/>
</dbReference>
<gene>
    <name evidence="13" type="primary">cysS</name>
    <name evidence="15" type="ORF">E6K76_08075</name>
</gene>
<evidence type="ECO:0000256" key="3">
    <source>
        <dbReference type="ARBA" id="ARBA00011245"/>
    </source>
</evidence>
<keyword evidence="10 13" id="KW-0648">Protein biosynthesis</keyword>
<evidence type="ECO:0000313" key="16">
    <source>
        <dbReference type="Proteomes" id="UP000316852"/>
    </source>
</evidence>
<reference evidence="15 16" key="1">
    <citation type="journal article" date="2019" name="Nat. Microbiol.">
        <title>Mediterranean grassland soil C-N compound turnover is dependent on rainfall and depth, and is mediated by genomically divergent microorganisms.</title>
        <authorList>
            <person name="Diamond S."/>
            <person name="Andeer P.F."/>
            <person name="Li Z."/>
            <person name="Crits-Christoph A."/>
            <person name="Burstein D."/>
            <person name="Anantharaman K."/>
            <person name="Lane K.R."/>
            <person name="Thomas B.C."/>
            <person name="Pan C."/>
            <person name="Northen T.R."/>
            <person name="Banfield J.F."/>
        </authorList>
    </citation>
    <scope>NUCLEOTIDE SEQUENCE [LARGE SCALE GENOMIC DNA]</scope>
    <source>
        <strain evidence="15">WS_6</strain>
    </source>
</reference>
<dbReference type="Pfam" id="PF23493">
    <property type="entry name" value="CysS_C"/>
    <property type="match status" value="1"/>
</dbReference>
<dbReference type="GO" id="GO:0004817">
    <property type="term" value="F:cysteine-tRNA ligase activity"/>
    <property type="evidence" value="ECO:0007669"/>
    <property type="project" value="UniProtKB-UniRule"/>
</dbReference>
<dbReference type="InterPro" id="IPR015803">
    <property type="entry name" value="Cys-tRNA-ligase"/>
</dbReference>
<dbReference type="Proteomes" id="UP000316852">
    <property type="component" value="Unassembled WGS sequence"/>
</dbReference>
<evidence type="ECO:0000256" key="8">
    <source>
        <dbReference type="ARBA" id="ARBA00022833"/>
    </source>
</evidence>
<evidence type="ECO:0000259" key="14">
    <source>
        <dbReference type="SMART" id="SM00840"/>
    </source>
</evidence>
<evidence type="ECO:0000256" key="5">
    <source>
        <dbReference type="ARBA" id="ARBA00022598"/>
    </source>
</evidence>
<comment type="catalytic activity">
    <reaction evidence="12 13">
        <text>tRNA(Cys) + L-cysteine + ATP = L-cysteinyl-tRNA(Cys) + AMP + diphosphate</text>
        <dbReference type="Rhea" id="RHEA:17773"/>
        <dbReference type="Rhea" id="RHEA-COMP:9661"/>
        <dbReference type="Rhea" id="RHEA-COMP:9679"/>
        <dbReference type="ChEBI" id="CHEBI:30616"/>
        <dbReference type="ChEBI" id="CHEBI:33019"/>
        <dbReference type="ChEBI" id="CHEBI:35235"/>
        <dbReference type="ChEBI" id="CHEBI:78442"/>
        <dbReference type="ChEBI" id="CHEBI:78517"/>
        <dbReference type="ChEBI" id="CHEBI:456215"/>
        <dbReference type="EC" id="6.1.1.16"/>
    </reaction>
</comment>
<dbReference type="NCBIfam" id="TIGR00435">
    <property type="entry name" value="cysS"/>
    <property type="match status" value="1"/>
</dbReference>
<dbReference type="Gene3D" id="1.20.120.1910">
    <property type="entry name" value="Cysteine-tRNA ligase, C-terminal anti-codon recognition domain"/>
    <property type="match status" value="1"/>
</dbReference>
<dbReference type="HAMAP" id="MF_00041">
    <property type="entry name" value="Cys_tRNA_synth"/>
    <property type="match status" value="1"/>
</dbReference>
<evidence type="ECO:0000256" key="10">
    <source>
        <dbReference type="ARBA" id="ARBA00022917"/>
    </source>
</evidence>
<feature type="binding site" evidence="13">
    <location>
        <position position="234"/>
    </location>
    <ligand>
        <name>Zn(2+)</name>
        <dbReference type="ChEBI" id="CHEBI:29105"/>
    </ligand>
</feature>
<evidence type="ECO:0000256" key="6">
    <source>
        <dbReference type="ARBA" id="ARBA00022723"/>
    </source>
</evidence>
<protein>
    <recommendedName>
        <fullName evidence="13">Cysteine--tRNA ligase</fullName>
        <ecNumber evidence="13">6.1.1.16</ecNumber>
    </recommendedName>
    <alternativeName>
        <fullName evidence="13">Cysteinyl-tRNA synthetase</fullName>
        <shortName evidence="13">CysRS</shortName>
    </alternativeName>
</protein>
<feature type="binding site" evidence="13">
    <location>
        <position position="209"/>
    </location>
    <ligand>
        <name>Zn(2+)</name>
        <dbReference type="ChEBI" id="CHEBI:29105"/>
    </ligand>
</feature>
<name>A0A538T3W1_UNCEI</name>
<dbReference type="SUPFAM" id="SSF47323">
    <property type="entry name" value="Anticodon-binding domain of a subclass of class I aminoacyl-tRNA synthetases"/>
    <property type="match status" value="1"/>
</dbReference>
<evidence type="ECO:0000256" key="7">
    <source>
        <dbReference type="ARBA" id="ARBA00022741"/>
    </source>
</evidence>
<feature type="short sequence motif" description="'HIGH' region" evidence="13">
    <location>
        <begin position="31"/>
        <end position="41"/>
    </location>
</feature>
<dbReference type="GO" id="GO:0005524">
    <property type="term" value="F:ATP binding"/>
    <property type="evidence" value="ECO:0007669"/>
    <property type="project" value="UniProtKB-UniRule"/>
</dbReference>
<evidence type="ECO:0000256" key="9">
    <source>
        <dbReference type="ARBA" id="ARBA00022840"/>
    </source>
</evidence>
<comment type="subcellular location">
    <subcellularLocation>
        <location evidence="1 13">Cytoplasm</location>
    </subcellularLocation>
</comment>
<sequence length="484" mass="54474">MSLRVYDTRRRQKLPFEPVQPKRAGMYVCGMTVQDKPHVGHMRYAVAGDVIRRYLEAKGFAVTYVTNFTDIDDRIIDRANREGVPFGRVSERNMEAFLTYADLLNIKRATHYPRATEHVPEIIDLIRRLIDRGHAYASGPDVYFDVRSYPRYGELSGRRLDDLRAGVRIEVGESKRDPLDFTLWKGAKPGEPSWPSPWGPGRPGWHIECSAMAMKYLGDTFDFHGGGQDLVFPHHENEIAQSEAATGKPFARYWVENGLVLLSGTKMSKSEQHFFLIEDVARQVEPEVIRFYLQSTHYRSPIEWNEERLREAGTAYGRLRAALATGEKAGGAGSDASGGRADEPVLTAAAEPAGLRAETERTARLFEESMDDDFNSAKAQGHLFDLAKAINRVAESDGSSPSERASLPEASRTLRRLGETLGLFWGARAEEGPVPEEVQSLVRQRDEARLQKQWQRADELRAKIEALGFVLEDQKGGTRARRKP</sequence>
<keyword evidence="9 13" id="KW-0067">ATP-binding</keyword>
<evidence type="ECO:0000256" key="4">
    <source>
        <dbReference type="ARBA" id="ARBA00022490"/>
    </source>
</evidence>
<keyword evidence="4 13" id="KW-0963">Cytoplasm</keyword>
<keyword evidence="5 13" id="KW-0436">Ligase</keyword>
<evidence type="ECO:0000313" key="15">
    <source>
        <dbReference type="EMBL" id="TMQ58329.1"/>
    </source>
</evidence>
<dbReference type="GO" id="GO:0005829">
    <property type="term" value="C:cytosol"/>
    <property type="evidence" value="ECO:0007669"/>
    <property type="project" value="TreeGrafter"/>
</dbReference>
<proteinExistence type="inferred from homology"/>
<evidence type="ECO:0000256" key="11">
    <source>
        <dbReference type="ARBA" id="ARBA00023146"/>
    </source>
</evidence>
<keyword evidence="6 13" id="KW-0479">Metal-binding</keyword>
<keyword evidence="11 13" id="KW-0030">Aminoacyl-tRNA synthetase</keyword>
<dbReference type="PANTHER" id="PTHR10890:SF3">
    <property type="entry name" value="CYSTEINE--TRNA LIGASE, CYTOPLASMIC"/>
    <property type="match status" value="1"/>
</dbReference>
<evidence type="ECO:0000256" key="2">
    <source>
        <dbReference type="ARBA" id="ARBA00005594"/>
    </source>
</evidence>
<dbReference type="InterPro" id="IPR014729">
    <property type="entry name" value="Rossmann-like_a/b/a_fold"/>
</dbReference>
<dbReference type="Pfam" id="PF01406">
    <property type="entry name" value="tRNA-synt_1e"/>
    <property type="match status" value="1"/>
</dbReference>
<comment type="similarity">
    <text evidence="2 13">Belongs to the class-I aminoacyl-tRNA synthetase family.</text>
</comment>
<evidence type="ECO:0000256" key="12">
    <source>
        <dbReference type="ARBA" id="ARBA00047398"/>
    </source>
</evidence>
<dbReference type="Pfam" id="PF09190">
    <property type="entry name" value="DALR_2"/>
    <property type="match status" value="1"/>
</dbReference>
<dbReference type="AlphaFoldDB" id="A0A538T3W1"/>
<dbReference type="SMART" id="SM00840">
    <property type="entry name" value="DALR_2"/>
    <property type="match status" value="1"/>
</dbReference>
<dbReference type="GO" id="GO:0008270">
    <property type="term" value="F:zinc ion binding"/>
    <property type="evidence" value="ECO:0007669"/>
    <property type="project" value="UniProtKB-UniRule"/>
</dbReference>
<dbReference type="Gene3D" id="3.40.50.620">
    <property type="entry name" value="HUPs"/>
    <property type="match status" value="1"/>
</dbReference>
<evidence type="ECO:0000256" key="13">
    <source>
        <dbReference type="HAMAP-Rule" id="MF_00041"/>
    </source>
</evidence>
<feature type="binding site" evidence="13">
    <location>
        <position position="29"/>
    </location>
    <ligand>
        <name>Zn(2+)</name>
        <dbReference type="ChEBI" id="CHEBI:29105"/>
    </ligand>
</feature>
<feature type="domain" description="Cysteinyl-tRNA synthetase class Ia DALR" evidence="14">
    <location>
        <begin position="365"/>
        <end position="432"/>
    </location>
</feature>